<protein>
    <submittedName>
        <fullName evidence="1">Uncharacterized protein</fullName>
    </submittedName>
</protein>
<accession>A0A5J4KEQ1</accession>
<keyword evidence="2" id="KW-1185">Reference proteome</keyword>
<evidence type="ECO:0000313" key="1">
    <source>
        <dbReference type="EMBL" id="GER86023.1"/>
    </source>
</evidence>
<dbReference type="SUPFAM" id="SSF49373">
    <property type="entry name" value="Invasin/intimin cell-adhesion fragments"/>
    <property type="match status" value="1"/>
</dbReference>
<proteinExistence type="predicted"/>
<evidence type="ECO:0000313" key="2">
    <source>
        <dbReference type="Proteomes" id="UP000326912"/>
    </source>
</evidence>
<dbReference type="AlphaFoldDB" id="A0A5J4KEQ1"/>
<sequence length="205" mass="20709">MQQKLTTANIKVSPISFSLKCGSILLLLLLSTMIVACGANSDTTNAADAPQPVATINLNGSKASPTPAIPPQSCGVWLENASPNFSAGGVIPLYAKFTLNKDGNPQGIAQAGVTFTVHWGDGTAYTAYGTTGSDGLAVASVPMLGHAAAVYHLSLITATFSSGNVSCAVDDKRPQSFVLINGAKPKGPIIMPGGGGGKPGKKPGN</sequence>
<dbReference type="InterPro" id="IPR008964">
    <property type="entry name" value="Invasin/intimin_cell_adhesion"/>
</dbReference>
<gene>
    <name evidence="1" type="ORF">KDW_01850</name>
</gene>
<dbReference type="EMBL" id="BKZW01000001">
    <property type="protein sequence ID" value="GER86023.1"/>
    <property type="molecule type" value="Genomic_DNA"/>
</dbReference>
<dbReference type="Proteomes" id="UP000326912">
    <property type="component" value="Unassembled WGS sequence"/>
</dbReference>
<comment type="caution">
    <text evidence="1">The sequence shown here is derived from an EMBL/GenBank/DDBJ whole genome shotgun (WGS) entry which is preliminary data.</text>
</comment>
<reference evidence="1 2" key="1">
    <citation type="submission" date="2019-10" db="EMBL/GenBank/DDBJ databases">
        <title>Dictyobacter vulcani sp. nov., within the class Ktedonobacteria, isolated from soil of volcanic Mt. Zao.</title>
        <authorList>
            <person name="Zheng Y."/>
            <person name="Wang C.M."/>
            <person name="Sakai Y."/>
            <person name="Abe K."/>
            <person name="Yokota A."/>
            <person name="Yabe S."/>
        </authorList>
    </citation>
    <scope>NUCLEOTIDE SEQUENCE [LARGE SCALE GENOMIC DNA]</scope>
    <source>
        <strain evidence="1 2">W12</strain>
    </source>
</reference>
<name>A0A5J4KEQ1_9CHLR</name>
<dbReference type="RefSeq" id="WP_151754218.1">
    <property type="nucleotide sequence ID" value="NZ_BKZW01000001.1"/>
</dbReference>
<organism evidence="1 2">
    <name type="scientific">Dictyobacter vulcani</name>
    <dbReference type="NCBI Taxonomy" id="2607529"/>
    <lineage>
        <taxon>Bacteria</taxon>
        <taxon>Bacillati</taxon>
        <taxon>Chloroflexota</taxon>
        <taxon>Ktedonobacteria</taxon>
        <taxon>Ktedonobacterales</taxon>
        <taxon>Dictyobacteraceae</taxon>
        <taxon>Dictyobacter</taxon>
    </lineage>
</organism>